<dbReference type="NCBIfam" id="TIGR02406">
    <property type="entry name" value="ectoine_EctA"/>
    <property type="match status" value="1"/>
</dbReference>
<sequence>METEIKLREPVKSDGKNIFNLIKRCKPLDVNSEYLYLLQSTYFKDTCSVATLDNDDAIGFISGYLAPNEKNVLFIWQVAVDERARGKSVAKRLLQEILNRDFCKDVEYIHTTISPDNESSKRFFEKFAKNLDANIETSVLFDNEDFSEGHEKEVLFKIGPFNKGKK</sequence>
<dbReference type="EMBL" id="PTIW01000001">
    <property type="protein sequence ID" value="PPK62913.1"/>
    <property type="molecule type" value="Genomic_DNA"/>
</dbReference>
<dbReference type="InterPro" id="IPR016181">
    <property type="entry name" value="Acyl_CoA_acyltransferase"/>
</dbReference>
<accession>A0AB36ZZI7</accession>
<evidence type="ECO:0000256" key="2">
    <source>
        <dbReference type="ARBA" id="ARBA00010712"/>
    </source>
</evidence>
<keyword evidence="6 8" id="KW-0012">Acyltransferase</keyword>
<evidence type="ECO:0000256" key="6">
    <source>
        <dbReference type="ARBA" id="ARBA00023315"/>
    </source>
</evidence>
<comment type="catalytic activity">
    <reaction evidence="7 8">
        <text>L-2,4-diaminobutanoate + acetyl-CoA = (2S)-4-acetamido-2-aminobutanoate + CoA + H(+)</text>
        <dbReference type="Rhea" id="RHEA:16901"/>
        <dbReference type="ChEBI" id="CHEBI:15378"/>
        <dbReference type="ChEBI" id="CHEBI:57287"/>
        <dbReference type="ChEBI" id="CHEBI:57288"/>
        <dbReference type="ChEBI" id="CHEBI:58761"/>
        <dbReference type="ChEBI" id="CHEBI:58929"/>
        <dbReference type="EC" id="2.3.1.178"/>
    </reaction>
</comment>
<dbReference type="RefSeq" id="WP_079580352.1">
    <property type="nucleotide sequence ID" value="NZ_FUYO01000048.1"/>
</dbReference>
<comment type="caution">
    <text evidence="10">The sequence shown here is derived from an EMBL/GenBank/DDBJ whole genome shotgun (WGS) entry which is preliminary data.</text>
</comment>
<dbReference type="Proteomes" id="UP000239861">
    <property type="component" value="Unassembled WGS sequence"/>
</dbReference>
<dbReference type="Gene3D" id="3.40.630.30">
    <property type="match status" value="1"/>
</dbReference>
<organism evidence="10 11">
    <name type="scientific">Malaciobacter marinus</name>
    <dbReference type="NCBI Taxonomy" id="505249"/>
    <lineage>
        <taxon>Bacteria</taxon>
        <taxon>Pseudomonadati</taxon>
        <taxon>Campylobacterota</taxon>
        <taxon>Epsilonproteobacteria</taxon>
        <taxon>Campylobacterales</taxon>
        <taxon>Arcobacteraceae</taxon>
        <taxon>Malaciobacter</taxon>
    </lineage>
</organism>
<dbReference type="GO" id="GO:0033816">
    <property type="term" value="F:diaminobutyrate acetyltransferase activity"/>
    <property type="evidence" value="ECO:0007669"/>
    <property type="project" value="UniProtKB-EC"/>
</dbReference>
<evidence type="ECO:0000256" key="8">
    <source>
        <dbReference type="RuleBase" id="RU365045"/>
    </source>
</evidence>
<dbReference type="Pfam" id="PF00583">
    <property type="entry name" value="Acetyltransf_1"/>
    <property type="match status" value="1"/>
</dbReference>
<evidence type="ECO:0000313" key="10">
    <source>
        <dbReference type="EMBL" id="PPK62913.1"/>
    </source>
</evidence>
<evidence type="ECO:0000256" key="1">
    <source>
        <dbReference type="ARBA" id="ARBA00004978"/>
    </source>
</evidence>
<dbReference type="AlphaFoldDB" id="A0AB36ZZI7"/>
<evidence type="ECO:0000313" key="11">
    <source>
        <dbReference type="Proteomes" id="UP000239861"/>
    </source>
</evidence>
<evidence type="ECO:0000256" key="5">
    <source>
        <dbReference type="ARBA" id="ARBA00022679"/>
    </source>
</evidence>
<protein>
    <recommendedName>
        <fullName evidence="4 8">L-2,4-diaminobutyric acid acetyltransferase</fullName>
        <shortName evidence="8">DABA acetyltransferase</shortName>
        <ecNumber evidence="3 8">2.3.1.178</ecNumber>
    </recommendedName>
</protein>
<feature type="domain" description="N-acetyltransferase" evidence="9">
    <location>
        <begin position="5"/>
        <end position="166"/>
    </location>
</feature>
<comment type="function">
    <text evidence="8">Catalyzes the acetylation of L-2,4-diaminobutyrate (DABA) to gamma-N-acetyl-alpha,gamma-diaminobutyric acid (ADABA) with acetyl coenzyme A.</text>
</comment>
<dbReference type="SUPFAM" id="SSF55729">
    <property type="entry name" value="Acyl-CoA N-acyltransferases (Nat)"/>
    <property type="match status" value="1"/>
</dbReference>
<dbReference type="PROSITE" id="PS51186">
    <property type="entry name" value="GNAT"/>
    <property type="match status" value="1"/>
</dbReference>
<evidence type="ECO:0000256" key="4">
    <source>
        <dbReference type="ARBA" id="ARBA00017935"/>
    </source>
</evidence>
<comment type="similarity">
    <text evidence="2 8">Belongs to the acetyltransferase family. EctA subfamily.</text>
</comment>
<comment type="pathway">
    <text evidence="1 8">Amine and polyamine biosynthesis; ectoine biosynthesis; L-ectoine from L-aspartate 4-semialdehyde: step 2/3.</text>
</comment>
<name>A0AB36ZZI7_9BACT</name>
<proteinExistence type="inferred from homology"/>
<dbReference type="InterPro" id="IPR000182">
    <property type="entry name" value="GNAT_dom"/>
</dbReference>
<keyword evidence="5 8" id="KW-0808">Transferase</keyword>
<dbReference type="InterPro" id="IPR012772">
    <property type="entry name" value="Ectoine_EctA"/>
</dbReference>
<gene>
    <name evidence="8" type="primary">ectA</name>
    <name evidence="10" type="ORF">B0F89_101112</name>
</gene>
<evidence type="ECO:0000256" key="7">
    <source>
        <dbReference type="ARBA" id="ARBA00048924"/>
    </source>
</evidence>
<dbReference type="GO" id="GO:0019491">
    <property type="term" value="P:ectoine biosynthetic process"/>
    <property type="evidence" value="ECO:0007669"/>
    <property type="project" value="InterPro"/>
</dbReference>
<reference evidence="10 11" key="1">
    <citation type="submission" date="2018-02" db="EMBL/GenBank/DDBJ databases">
        <title>Subsurface microbial communities from deep shales in Ohio and West Virginia, USA.</title>
        <authorList>
            <person name="Wrighton K."/>
        </authorList>
    </citation>
    <scope>NUCLEOTIDE SEQUENCE [LARGE SCALE GENOMIC DNA]</scope>
    <source>
        <strain evidence="10 11">MARC-MIP3H16</strain>
    </source>
</reference>
<dbReference type="EC" id="2.3.1.178" evidence="3 8"/>
<evidence type="ECO:0000256" key="3">
    <source>
        <dbReference type="ARBA" id="ARBA00012355"/>
    </source>
</evidence>
<evidence type="ECO:0000259" key="9">
    <source>
        <dbReference type="PROSITE" id="PS51186"/>
    </source>
</evidence>
<dbReference type="CDD" id="cd04301">
    <property type="entry name" value="NAT_SF"/>
    <property type="match status" value="1"/>
</dbReference>